<dbReference type="EMBL" id="JACIJD010000003">
    <property type="protein sequence ID" value="MBB5693052.1"/>
    <property type="molecule type" value="Genomic_DNA"/>
</dbReference>
<dbReference type="AlphaFoldDB" id="A0A840YEY0"/>
<reference evidence="1 2" key="1">
    <citation type="submission" date="2020-08" db="EMBL/GenBank/DDBJ databases">
        <title>Genomic Encyclopedia of Type Strains, Phase IV (KMG-IV): sequencing the most valuable type-strain genomes for metagenomic binning, comparative biology and taxonomic classification.</title>
        <authorList>
            <person name="Goeker M."/>
        </authorList>
    </citation>
    <scope>NUCLEOTIDE SEQUENCE [LARGE SCALE GENOMIC DNA]</scope>
    <source>
        <strain evidence="1 2">DSM 25622</strain>
    </source>
</reference>
<evidence type="ECO:0000313" key="2">
    <source>
        <dbReference type="Proteomes" id="UP000580654"/>
    </source>
</evidence>
<name>A0A840YEY0_9PROT</name>
<dbReference type="Proteomes" id="UP000580654">
    <property type="component" value="Unassembled WGS sequence"/>
</dbReference>
<comment type="caution">
    <text evidence="1">The sequence shown here is derived from an EMBL/GenBank/DDBJ whole genome shotgun (WGS) entry which is preliminary data.</text>
</comment>
<protein>
    <submittedName>
        <fullName evidence="1">Uncharacterized protein</fullName>
    </submittedName>
</protein>
<keyword evidence="2" id="KW-1185">Reference proteome</keyword>
<organism evidence="1 2">
    <name type="scientific">Muricoccus pecuniae</name>
    <dbReference type="NCBI Taxonomy" id="693023"/>
    <lineage>
        <taxon>Bacteria</taxon>
        <taxon>Pseudomonadati</taxon>
        <taxon>Pseudomonadota</taxon>
        <taxon>Alphaproteobacteria</taxon>
        <taxon>Acetobacterales</taxon>
        <taxon>Roseomonadaceae</taxon>
        <taxon>Muricoccus</taxon>
    </lineage>
</organism>
<evidence type="ECO:0000313" key="1">
    <source>
        <dbReference type="EMBL" id="MBB5693052.1"/>
    </source>
</evidence>
<dbReference type="RefSeq" id="WP_184514623.1">
    <property type="nucleotide sequence ID" value="NZ_JACIJD010000003.1"/>
</dbReference>
<gene>
    <name evidence="1" type="ORF">FHS87_001071</name>
</gene>
<proteinExistence type="predicted"/>
<accession>A0A840YEY0</accession>
<sequence>MPNTSIGSFDLGVRLTSADRFQMSGELDSSLLEGVDRLLLMAGGLAVGQLVPSRPDGPKLVFCIPVHDRDALQEGEILHLAAAKGGEVVTLGGLPIATRITGALDRCNEALVRGWAANLNCPGYPLEIEVLLNGRSQGVVTADRTRSDLQRMEKRVAATGFLFKFTPPIDVSAAVPLEVTARVRGTDIVLANSPWWIRRSYDVLPVLTVHHD</sequence>